<gene>
    <name evidence="9" type="ORF">VSP0166_LOCUS17371</name>
</gene>
<name>A0A7S4IUS5_9EUKA</name>
<dbReference type="AlphaFoldDB" id="A0A7S4IUS5"/>
<reference evidence="9" key="1">
    <citation type="submission" date="2021-01" db="EMBL/GenBank/DDBJ databases">
        <authorList>
            <person name="Corre E."/>
            <person name="Pelletier E."/>
            <person name="Niang G."/>
            <person name="Scheremetjew M."/>
            <person name="Finn R."/>
            <person name="Kale V."/>
            <person name="Holt S."/>
            <person name="Cochrane G."/>
            <person name="Meng A."/>
            <person name="Brown T."/>
            <person name="Cohen L."/>
        </authorList>
    </citation>
    <scope>NUCLEOTIDE SEQUENCE</scope>
    <source>
        <strain evidence="9">DIVA3 518/3/11/1/6</strain>
    </source>
</reference>
<dbReference type="EMBL" id="HBKP01024935">
    <property type="protein sequence ID" value="CAE2240467.1"/>
    <property type="molecule type" value="Transcribed_RNA"/>
</dbReference>
<evidence type="ECO:0000313" key="9">
    <source>
        <dbReference type="EMBL" id="CAE2240467.1"/>
    </source>
</evidence>
<proteinExistence type="inferred from homology"/>
<keyword evidence="8" id="KW-0813">Transport</keyword>
<dbReference type="GO" id="GO:0045039">
    <property type="term" value="P:protein insertion into mitochondrial inner membrane"/>
    <property type="evidence" value="ECO:0007669"/>
    <property type="project" value="UniProtKB-UniRule"/>
</dbReference>
<protein>
    <recommendedName>
        <fullName evidence="8">Mitochondrial import inner membrane translocase subunit TIM22</fullName>
    </recommendedName>
</protein>
<evidence type="ECO:0000256" key="1">
    <source>
        <dbReference type="ARBA" id="ARBA00004448"/>
    </source>
</evidence>
<comment type="function">
    <text evidence="8">Essential core component of the TIM22 complex, a complex that mediates the import and insertion of multi-pass transmembrane proteins into the mitochondrial inner membrane. In the TIM22 complex, it constitutes the voltage-activated and signal-gated channel. Forms a twin-pore translocase that uses the membrane potential as external driving force in 2 voltage-dependent steps.</text>
</comment>
<organism evidence="9">
    <name type="scientific">Vannella robusta</name>
    <dbReference type="NCBI Taxonomy" id="1487602"/>
    <lineage>
        <taxon>Eukaryota</taxon>
        <taxon>Amoebozoa</taxon>
        <taxon>Discosea</taxon>
        <taxon>Flabellinia</taxon>
        <taxon>Vannellidae</taxon>
        <taxon>Vannella</taxon>
    </lineage>
</organism>
<sequence length="178" mass="19458">MGMVFGPIFSSSFLSSSIDHDQTATFKQKVVAGWKDMYKAGLRMAKTFAVVGLVYSATECTIEKARGAHDYKNGLYAGCVAGGILGASGGPASAAVGCAGFAAFSLGIDYFMTDTDPRDFMIKDKDLNQMLIREKEENLFKAYERQAELLDEIDIDTLGLTPEQLEELDRIIEAEKKE</sequence>
<dbReference type="PANTHER" id="PTHR14110">
    <property type="entry name" value="MITOCHONDRIAL IMPORT INNER MEMBRANE TRANSLOCASE SUBUNIT TIM22"/>
    <property type="match status" value="1"/>
</dbReference>
<comment type="similarity">
    <text evidence="2 8">Belongs to the Tim17/Tim22/Tim23 family.</text>
</comment>
<dbReference type="InterPro" id="IPR039175">
    <property type="entry name" value="TIM22"/>
</dbReference>
<keyword evidence="6 8" id="KW-0496">Mitochondrion</keyword>
<evidence type="ECO:0000256" key="8">
    <source>
        <dbReference type="RuleBase" id="RU367038"/>
    </source>
</evidence>
<accession>A0A7S4IUS5</accession>
<evidence type="ECO:0000256" key="3">
    <source>
        <dbReference type="ARBA" id="ARBA00022692"/>
    </source>
</evidence>
<evidence type="ECO:0000256" key="5">
    <source>
        <dbReference type="ARBA" id="ARBA00022989"/>
    </source>
</evidence>
<comment type="subunit">
    <text evidence="8">Component of the TIM22 complex.</text>
</comment>
<evidence type="ECO:0000256" key="7">
    <source>
        <dbReference type="ARBA" id="ARBA00023136"/>
    </source>
</evidence>
<evidence type="ECO:0000256" key="4">
    <source>
        <dbReference type="ARBA" id="ARBA00022792"/>
    </source>
</evidence>
<keyword evidence="8" id="KW-0811">Translocation</keyword>
<evidence type="ECO:0000256" key="2">
    <source>
        <dbReference type="ARBA" id="ARBA00008444"/>
    </source>
</evidence>
<dbReference type="GO" id="GO:0008320">
    <property type="term" value="F:protein transmembrane transporter activity"/>
    <property type="evidence" value="ECO:0007669"/>
    <property type="project" value="UniProtKB-UniRule"/>
</dbReference>
<keyword evidence="3" id="KW-0812">Transmembrane</keyword>
<dbReference type="Pfam" id="PF02466">
    <property type="entry name" value="Tim17"/>
    <property type="match status" value="1"/>
</dbReference>
<keyword evidence="4 8" id="KW-0999">Mitochondrion inner membrane</keyword>
<keyword evidence="5" id="KW-1133">Transmembrane helix</keyword>
<dbReference type="PANTHER" id="PTHR14110:SF0">
    <property type="entry name" value="MITOCHONDRIAL IMPORT INNER MEMBRANE TRANSLOCASE SUBUNIT TIM22"/>
    <property type="match status" value="1"/>
</dbReference>
<keyword evidence="8" id="KW-0653">Protein transport</keyword>
<dbReference type="GO" id="GO:0030943">
    <property type="term" value="F:mitochondrion targeting sequence binding"/>
    <property type="evidence" value="ECO:0007669"/>
    <property type="project" value="TreeGrafter"/>
</dbReference>
<evidence type="ECO:0000256" key="6">
    <source>
        <dbReference type="ARBA" id="ARBA00023128"/>
    </source>
</evidence>
<dbReference type="GO" id="GO:0042721">
    <property type="term" value="C:TIM22 mitochondrial import inner membrane insertion complex"/>
    <property type="evidence" value="ECO:0007669"/>
    <property type="project" value="UniProtKB-UniRule"/>
</dbReference>
<comment type="subcellular location">
    <subcellularLocation>
        <location evidence="1 8">Mitochondrion inner membrane</location>
        <topology evidence="1 8">Multi-pass membrane protein</topology>
    </subcellularLocation>
</comment>
<keyword evidence="7" id="KW-0472">Membrane</keyword>